<dbReference type="InterPro" id="IPR026444">
    <property type="entry name" value="Secre_tail"/>
</dbReference>
<accession>A0ABX8H2X2</accession>
<name>A0ABX8H2X2_9BACT</name>
<evidence type="ECO:0000313" key="3">
    <source>
        <dbReference type="Proteomes" id="UP000682802"/>
    </source>
</evidence>
<dbReference type="Proteomes" id="UP000682802">
    <property type="component" value="Chromosome 2"/>
</dbReference>
<evidence type="ECO:0000259" key="1">
    <source>
        <dbReference type="Pfam" id="PF18962"/>
    </source>
</evidence>
<dbReference type="SUPFAM" id="SSF51126">
    <property type="entry name" value="Pectin lyase-like"/>
    <property type="match status" value="1"/>
</dbReference>
<organism evidence="2 3">
    <name type="scientific">Flammeovirga kamogawensis</name>
    <dbReference type="NCBI Taxonomy" id="373891"/>
    <lineage>
        <taxon>Bacteria</taxon>
        <taxon>Pseudomonadati</taxon>
        <taxon>Bacteroidota</taxon>
        <taxon>Cytophagia</taxon>
        <taxon>Cytophagales</taxon>
        <taxon>Flammeovirgaceae</taxon>
        <taxon>Flammeovirga</taxon>
    </lineage>
</organism>
<protein>
    <submittedName>
        <fullName evidence="2">T9SS type A sorting domain-containing protein</fullName>
    </submittedName>
</protein>
<evidence type="ECO:0000313" key="2">
    <source>
        <dbReference type="EMBL" id="QWG10255.1"/>
    </source>
</evidence>
<dbReference type="NCBIfam" id="TIGR04183">
    <property type="entry name" value="Por_Secre_tail"/>
    <property type="match status" value="1"/>
</dbReference>
<dbReference type="InterPro" id="IPR011050">
    <property type="entry name" value="Pectin_lyase_fold/virulence"/>
</dbReference>
<reference evidence="2 3" key="1">
    <citation type="submission" date="2021-05" db="EMBL/GenBank/DDBJ databases">
        <title>Comparative genomic studies on the polysaccharide-degrading batcterial strains of the Flammeovirga genus.</title>
        <authorList>
            <person name="Zewei F."/>
            <person name="Zheng Z."/>
            <person name="Yu L."/>
            <person name="Ruyue G."/>
            <person name="Yanhong M."/>
            <person name="Yuanyuan C."/>
            <person name="Jingyan G."/>
            <person name="Wenjun H."/>
        </authorList>
    </citation>
    <scope>NUCLEOTIDE SEQUENCE [LARGE SCALE GENOMIC DNA]</scope>
    <source>
        <strain evidence="2 3">YS10</strain>
    </source>
</reference>
<gene>
    <name evidence="2" type="ORF">KM029_21470</name>
</gene>
<proteinExistence type="predicted"/>
<dbReference type="EMBL" id="CP076129">
    <property type="protein sequence ID" value="QWG10255.1"/>
    <property type="molecule type" value="Genomic_DNA"/>
</dbReference>
<dbReference type="RefSeq" id="WP_158631169.1">
    <property type="nucleotide sequence ID" value="NZ_CP076129.1"/>
</dbReference>
<sequence>MRINTTFLFVLFFIITNSITTFGQETWQSDLLKIDEEGNLSYFSDPASGIQLPDFSAAGYKSGNEEIPDVAVKITIDPIDGDNTLHLQTAINTVSNMTADENGIKGAVLLNPGVYEIHDIVRLKHSGVILRGAGHGDDITQNTHLIGVGNNPAGRPVIHIGGGQNTTFSNQVPNTKSNILDDTVKVGQKYFRVEDASKYKVGDEIIIHHPCTEKWIESVDFGGTAGDDPWKEEEQPIIYHTTITAIKCNTIYTNSPVFNNLVRSLSQSYIYVHDNTGFIENVGLENIRVDIEYDTSNSEDKNHASSAVKCTQLQDSWIKNCEFLHFYYAGVDMYSSRNITVEDCEANEPIGPSSGGYKYNFCTNTATQNVLFTNCIARKGRHNFVSNGTSSVAGIVFHKCTSIDPLTASEGHRRWTTGMLFDNLRDYGENPGRVLGLFNRGNWGTGHGWSAANSVAWNCNTTRENGEHGQIVIQKPPTAQNFAIGCKGIVDNLGPFSNPVGYIEGTNNEAELLPSSLYEAQLESRLNVIDNNILVHIDEQIACRQYTWINGKTYIESTNEPTYTLQDMHGCDSLVQLNLTINKIDVKNISVNNNILTANNPNASYIWVDCDNNYSVIEGETSETFEATENGNYAVMLTEGECTVISGCVSITTMTTVGILDNQLGIKVNVFPNPTTQTFKVDLGDVYDLTKVELRNVNGQLLLAKEFHHQQVLDLSIDQPKGIYILSIIGAEGKATIRVIKE</sequence>
<feature type="domain" description="Secretion system C-terminal sorting" evidence="1">
    <location>
        <begin position="670"/>
        <end position="736"/>
    </location>
</feature>
<dbReference type="Pfam" id="PF18962">
    <property type="entry name" value="Por_Secre_tail"/>
    <property type="match status" value="1"/>
</dbReference>
<keyword evidence="3" id="KW-1185">Reference proteome</keyword>